<evidence type="ECO:0000313" key="2">
    <source>
        <dbReference type="Proteomes" id="UP000652761"/>
    </source>
</evidence>
<name>A0A843U4J3_COLES</name>
<comment type="caution">
    <text evidence="1">The sequence shown here is derived from an EMBL/GenBank/DDBJ whole genome shotgun (WGS) entry which is preliminary data.</text>
</comment>
<accession>A0A843U4J3</accession>
<proteinExistence type="predicted"/>
<protein>
    <submittedName>
        <fullName evidence="1">Uncharacterized protein</fullName>
    </submittedName>
</protein>
<reference evidence="1" key="1">
    <citation type="submission" date="2017-07" db="EMBL/GenBank/DDBJ databases">
        <title>Taro Niue Genome Assembly and Annotation.</title>
        <authorList>
            <person name="Atibalentja N."/>
            <person name="Keating K."/>
            <person name="Fields C.J."/>
        </authorList>
    </citation>
    <scope>NUCLEOTIDE SEQUENCE</scope>
    <source>
        <strain evidence="1">Niue_2</strain>
        <tissue evidence="1">Leaf</tissue>
    </source>
</reference>
<dbReference type="Proteomes" id="UP000652761">
    <property type="component" value="Unassembled WGS sequence"/>
</dbReference>
<dbReference type="EMBL" id="NMUH01000296">
    <property type="protein sequence ID" value="MQL76413.1"/>
    <property type="molecule type" value="Genomic_DNA"/>
</dbReference>
<sequence length="135" mass="14821">MKGSARERCDNPRTGDWVAKFGDFLTGARKCQPFDSKPHRSGPSITSLWRLSLSSSKNAIFAPVALQGRLDGGVDGAEFPIDRGSSSGGAQENGQIGLLFVSPHCNSPPCQGFQGSSFFVVRARRVRFWFRVWRT</sequence>
<evidence type="ECO:0000313" key="1">
    <source>
        <dbReference type="EMBL" id="MQL76413.1"/>
    </source>
</evidence>
<dbReference type="AlphaFoldDB" id="A0A843U4J3"/>
<organism evidence="1 2">
    <name type="scientific">Colocasia esculenta</name>
    <name type="common">Wild taro</name>
    <name type="synonym">Arum esculentum</name>
    <dbReference type="NCBI Taxonomy" id="4460"/>
    <lineage>
        <taxon>Eukaryota</taxon>
        <taxon>Viridiplantae</taxon>
        <taxon>Streptophyta</taxon>
        <taxon>Embryophyta</taxon>
        <taxon>Tracheophyta</taxon>
        <taxon>Spermatophyta</taxon>
        <taxon>Magnoliopsida</taxon>
        <taxon>Liliopsida</taxon>
        <taxon>Araceae</taxon>
        <taxon>Aroideae</taxon>
        <taxon>Colocasieae</taxon>
        <taxon>Colocasia</taxon>
    </lineage>
</organism>
<gene>
    <name evidence="1" type="ORF">Taro_008788</name>
</gene>
<keyword evidence="2" id="KW-1185">Reference proteome</keyword>